<dbReference type="GO" id="GO:0004805">
    <property type="term" value="F:trehalose-phosphatase activity"/>
    <property type="evidence" value="ECO:0007669"/>
    <property type="project" value="TreeGrafter"/>
</dbReference>
<feature type="signal peptide" evidence="7">
    <location>
        <begin position="1"/>
        <end position="16"/>
    </location>
</feature>
<keyword evidence="4" id="KW-0963">Cytoplasm</keyword>
<comment type="caution">
    <text evidence="8">The sequence shown here is derived from an EMBL/GenBank/DDBJ whole genome shotgun (WGS) entry which is preliminary data.</text>
</comment>
<dbReference type="Pfam" id="PF02358">
    <property type="entry name" value="Trehalose_PPase"/>
    <property type="match status" value="1"/>
</dbReference>
<dbReference type="InterPro" id="IPR006379">
    <property type="entry name" value="HAD-SF_hydro_IIB"/>
</dbReference>
<keyword evidence="9" id="KW-1185">Reference proteome</keyword>
<feature type="region of interest" description="Disordered" evidence="6">
    <location>
        <begin position="137"/>
        <end position="160"/>
    </location>
</feature>
<feature type="chain" id="PRO_5012511549" evidence="7">
    <location>
        <begin position="17"/>
        <end position="915"/>
    </location>
</feature>
<gene>
    <name evidence="8" type="ORF">Egran_05630</name>
</gene>
<dbReference type="NCBIfam" id="TIGR01484">
    <property type="entry name" value="HAD-SF-IIB"/>
    <property type="match status" value="1"/>
</dbReference>
<feature type="region of interest" description="Disordered" evidence="6">
    <location>
        <begin position="63"/>
        <end position="87"/>
    </location>
</feature>
<dbReference type="FunFam" id="3.40.50.2000:FF:000036">
    <property type="entry name" value="Alpha,alpha-trehalose-phosphate synthase subunit Tps2"/>
    <property type="match status" value="1"/>
</dbReference>
<dbReference type="SUPFAM" id="SSF53756">
    <property type="entry name" value="UDP-Glycosyltransferase/glycogen phosphorylase"/>
    <property type="match status" value="1"/>
</dbReference>
<dbReference type="FunFam" id="3.40.50.2000:FF:000099">
    <property type="entry name" value="Alpha,alpha-trehalose phosphate synthase subunit, putative"/>
    <property type="match status" value="1"/>
</dbReference>
<dbReference type="Gene3D" id="3.40.50.2000">
    <property type="entry name" value="Glycogen Phosphorylase B"/>
    <property type="match status" value="2"/>
</dbReference>
<evidence type="ECO:0000256" key="5">
    <source>
        <dbReference type="ARBA" id="ARBA00022553"/>
    </source>
</evidence>
<feature type="compositionally biased region" description="Basic and acidic residues" evidence="6">
    <location>
        <begin position="138"/>
        <end position="153"/>
    </location>
</feature>
<comment type="similarity">
    <text evidence="3">In the C-terminal section; belongs to the trehalose phosphatase family.</text>
</comment>
<dbReference type="InterPro" id="IPR036412">
    <property type="entry name" value="HAD-like_sf"/>
</dbReference>
<dbReference type="PANTHER" id="PTHR10788">
    <property type="entry name" value="TREHALOSE-6-PHOSPHATE SYNTHASE"/>
    <property type="match status" value="1"/>
</dbReference>
<proteinExistence type="inferred from homology"/>
<dbReference type="GO" id="GO:0003825">
    <property type="term" value="F:alpha,alpha-trehalose-phosphate synthase (UDP-forming) activity"/>
    <property type="evidence" value="ECO:0007669"/>
    <property type="project" value="TreeGrafter"/>
</dbReference>
<evidence type="ECO:0000256" key="7">
    <source>
        <dbReference type="SAM" id="SignalP"/>
    </source>
</evidence>
<dbReference type="AlphaFoldDB" id="A0A232LR88"/>
<feature type="region of interest" description="Disordered" evidence="6">
    <location>
        <begin position="19"/>
        <end position="49"/>
    </location>
</feature>
<evidence type="ECO:0000313" key="9">
    <source>
        <dbReference type="Proteomes" id="UP000243515"/>
    </source>
</evidence>
<dbReference type="Gene3D" id="3.30.70.1020">
    <property type="entry name" value="Trehalose-6-phosphate phosphatase related protein, domain 2"/>
    <property type="match status" value="1"/>
</dbReference>
<dbReference type="SUPFAM" id="SSF56784">
    <property type="entry name" value="HAD-like"/>
    <property type="match status" value="1"/>
</dbReference>
<evidence type="ECO:0000256" key="1">
    <source>
        <dbReference type="ARBA" id="ARBA00004496"/>
    </source>
</evidence>
<evidence type="ECO:0000256" key="3">
    <source>
        <dbReference type="ARBA" id="ARBA00006330"/>
    </source>
</evidence>
<evidence type="ECO:0000256" key="4">
    <source>
        <dbReference type="ARBA" id="ARBA00022490"/>
    </source>
</evidence>
<dbReference type="InterPro" id="IPR001830">
    <property type="entry name" value="Glyco_trans_20"/>
</dbReference>
<sequence length="915" mass="103234">MTVFIVSLFLPYTVNFHLDQTPSDRSRNGSPKSRPVFARPPPPVRNSGSSLFERYREAVIDGHGWTPGATTEHERIFTPPSSESTLQNGVDGHYPFPTSTPDLRSLTQSDLHSPAWGSTSAFNQPRPRVMVSPSPSILKHEEPVQPQDKKQERPGMGPEAMKAQEQRMGHHRTRSFSEADWTVEPAERGNVGLRNAVQSAADSGFQSDVLWVGTLGMATDALDDRTKTTIAKELEDRHGCLTVFVSDGNLTGHYTQFCKTILWPVFHYQIPDHPKSKAYEDHSWIYYVKVNEAFAERIARSWKRGDSIWIHDYHLLLVPAMLRKLLPDAQIGFFLHVAFPSSEVFRCLAPRKELLEGLLGADLVGFQTSEYCRHFLHTCSRILWVEATNEGVHLDDRFVNVGTFPIGIDPKSWDERRKSPDIDHWIKLIAERYDGKRLIVSRDKLDQIRGVRQKLLSYELFLNAYPEWRDKVVLIQVASSTTEQIELETAISDIAMRINSTHATLAHQPLVFLKQDLSFPQYLALITVADALIVTSLREGMNLTSHEFIYCQDGKYGPKAHGPLILSEFTGSASVFDGHALLVNPWDYRQCADAIHTALSMPPPQREAIWDKLCEAVIRNSTTSWVKSFTEKLSSVWKEHSSRETMAVPRLSVTKLEDAYRESHHRLFILDYEGTLASWGSPTSIILTTPQRALTTLADLLDDPRNVIYVMSSRMPEEMDRLFCQVSGLGLIAENGCFIREPQRESWFKLMEETETKAWKTGVMGILNYFRERTERSWIEERHCSLVFHYASAEDKVAASWQASECADHINDACANQGIHAIPVDGALVVERVDTNKSSAAELAWRYSIEGDSQGGFDGRPDFLFVVGDGREDEVVFRWANNLADAKVVENVMTVALGSRSTEAKATLTQGVTGK</sequence>
<keyword evidence="7" id="KW-0732">Signal</keyword>
<dbReference type="GO" id="GO:0030234">
    <property type="term" value="F:enzyme regulator activity"/>
    <property type="evidence" value="ECO:0007669"/>
    <property type="project" value="UniProtKB-ARBA"/>
</dbReference>
<dbReference type="InterPro" id="IPR003337">
    <property type="entry name" value="Trehalose_PPase"/>
</dbReference>
<evidence type="ECO:0000313" key="8">
    <source>
        <dbReference type="EMBL" id="OXV06604.1"/>
    </source>
</evidence>
<dbReference type="GO" id="GO:0005946">
    <property type="term" value="C:alpha,alpha-trehalose-phosphate synthase complex (UDP-forming)"/>
    <property type="evidence" value="ECO:0007669"/>
    <property type="project" value="TreeGrafter"/>
</dbReference>
<comment type="similarity">
    <text evidence="2">In the N-terminal section; belongs to the glycosyltransferase 20 family.</text>
</comment>
<accession>A0A232LR88</accession>
<name>A0A232LR88_9EURO</name>
<dbReference type="PANTHER" id="PTHR10788:SF15">
    <property type="entry name" value="TREHALOSE SYNTHASE COMPLEX REGULATORY SUBUNIT TPS3-RELATED"/>
    <property type="match status" value="1"/>
</dbReference>
<dbReference type="OrthoDB" id="755951at2759"/>
<dbReference type="Pfam" id="PF00982">
    <property type="entry name" value="Glyco_transf_20"/>
    <property type="match status" value="1"/>
</dbReference>
<dbReference type="Gene3D" id="3.40.50.1000">
    <property type="entry name" value="HAD superfamily/HAD-like"/>
    <property type="match status" value="1"/>
</dbReference>
<reference evidence="8 9" key="1">
    <citation type="journal article" date="2015" name="Environ. Microbiol.">
        <title>Metagenome sequence of Elaphomyces granulatus from sporocarp tissue reveals Ascomycota ectomycorrhizal fingerprints of genome expansion and a Proteobacteria-rich microbiome.</title>
        <authorList>
            <person name="Quandt C.A."/>
            <person name="Kohler A."/>
            <person name="Hesse C.N."/>
            <person name="Sharpton T.J."/>
            <person name="Martin F."/>
            <person name="Spatafora J.W."/>
        </authorList>
    </citation>
    <scope>NUCLEOTIDE SEQUENCE [LARGE SCALE GENOMIC DNA]</scope>
    <source>
        <strain evidence="8 9">OSC145934</strain>
    </source>
</reference>
<comment type="subcellular location">
    <subcellularLocation>
        <location evidence="1">Cytoplasm</location>
    </subcellularLocation>
</comment>
<evidence type="ECO:0000256" key="6">
    <source>
        <dbReference type="SAM" id="MobiDB-lite"/>
    </source>
</evidence>
<evidence type="ECO:0000256" key="2">
    <source>
        <dbReference type="ARBA" id="ARBA00005409"/>
    </source>
</evidence>
<dbReference type="GO" id="GO:0005992">
    <property type="term" value="P:trehalose biosynthetic process"/>
    <property type="evidence" value="ECO:0007669"/>
    <property type="project" value="InterPro"/>
</dbReference>
<dbReference type="GO" id="GO:0005829">
    <property type="term" value="C:cytosol"/>
    <property type="evidence" value="ECO:0007669"/>
    <property type="project" value="TreeGrafter"/>
</dbReference>
<dbReference type="Proteomes" id="UP000243515">
    <property type="component" value="Unassembled WGS sequence"/>
</dbReference>
<organism evidence="8 9">
    <name type="scientific">Elaphomyces granulatus</name>
    <dbReference type="NCBI Taxonomy" id="519963"/>
    <lineage>
        <taxon>Eukaryota</taxon>
        <taxon>Fungi</taxon>
        <taxon>Dikarya</taxon>
        <taxon>Ascomycota</taxon>
        <taxon>Pezizomycotina</taxon>
        <taxon>Eurotiomycetes</taxon>
        <taxon>Eurotiomycetidae</taxon>
        <taxon>Eurotiales</taxon>
        <taxon>Elaphomycetaceae</taxon>
        <taxon>Elaphomyces</taxon>
    </lineage>
</organism>
<keyword evidence="5" id="KW-0597">Phosphoprotein</keyword>
<dbReference type="CDD" id="cd03788">
    <property type="entry name" value="GT20_TPS"/>
    <property type="match status" value="1"/>
</dbReference>
<dbReference type="InterPro" id="IPR023214">
    <property type="entry name" value="HAD_sf"/>
</dbReference>
<dbReference type="FunFam" id="3.30.70.1020:FF:000001">
    <property type="entry name" value="Alpha,alpha-trehalose-phosphate synthase [UDP-forming] 1"/>
    <property type="match status" value="1"/>
</dbReference>
<protein>
    <submittedName>
        <fullName evidence="8">Uncharacterized protein</fullName>
    </submittedName>
</protein>
<dbReference type="EMBL" id="NPHW01005601">
    <property type="protein sequence ID" value="OXV06604.1"/>
    <property type="molecule type" value="Genomic_DNA"/>
</dbReference>